<protein>
    <submittedName>
        <fullName evidence="3">Uncharacterized protein</fullName>
    </submittedName>
</protein>
<keyword evidence="2" id="KW-0472">Membrane</keyword>
<gene>
    <name evidence="3" type="ordered locus">Niako_6220</name>
</gene>
<evidence type="ECO:0000256" key="1">
    <source>
        <dbReference type="SAM" id="MobiDB-lite"/>
    </source>
</evidence>
<dbReference type="KEGG" id="nko:Niako_6220"/>
<dbReference type="EMBL" id="CP003178">
    <property type="protein sequence ID" value="AEW02445.1"/>
    <property type="molecule type" value="Genomic_DNA"/>
</dbReference>
<evidence type="ECO:0000256" key="2">
    <source>
        <dbReference type="SAM" id="Phobius"/>
    </source>
</evidence>
<organism evidence="3 4">
    <name type="scientific">Niastella koreensis (strain DSM 17620 / KACC 11465 / NBRC 106392 / GR20-10)</name>
    <dbReference type="NCBI Taxonomy" id="700598"/>
    <lineage>
        <taxon>Bacteria</taxon>
        <taxon>Pseudomonadati</taxon>
        <taxon>Bacteroidota</taxon>
        <taxon>Chitinophagia</taxon>
        <taxon>Chitinophagales</taxon>
        <taxon>Chitinophagaceae</taxon>
        <taxon>Niastella</taxon>
    </lineage>
</organism>
<dbReference type="HOGENOM" id="CLU_3009675_0_0_10"/>
<sequence>MAYSLFEKPKGRPPPTSPPAGGGGKEGAFLLLWIFLSLTGNYGLLRQSRLNYHFGM</sequence>
<reference evidence="3 4" key="1">
    <citation type="submission" date="2011-12" db="EMBL/GenBank/DDBJ databases">
        <title>The complete genome of Niastella koreensis GR20-10.</title>
        <authorList>
            <consortium name="US DOE Joint Genome Institute (JGI-PGF)"/>
            <person name="Lucas S."/>
            <person name="Han J."/>
            <person name="Lapidus A."/>
            <person name="Bruce D."/>
            <person name="Goodwin L."/>
            <person name="Pitluck S."/>
            <person name="Peters L."/>
            <person name="Kyrpides N."/>
            <person name="Mavromatis K."/>
            <person name="Ivanova N."/>
            <person name="Mikhailova N."/>
            <person name="Davenport K."/>
            <person name="Saunders E."/>
            <person name="Detter J.C."/>
            <person name="Tapia R."/>
            <person name="Han C."/>
            <person name="Land M."/>
            <person name="Hauser L."/>
            <person name="Markowitz V."/>
            <person name="Cheng J.-F."/>
            <person name="Hugenholtz P."/>
            <person name="Woyke T."/>
            <person name="Wu D."/>
            <person name="Tindall B."/>
            <person name="Pomrenke H."/>
            <person name="Brambilla E."/>
            <person name="Klenk H.-P."/>
            <person name="Eisen J.A."/>
        </authorList>
    </citation>
    <scope>NUCLEOTIDE SEQUENCE [LARGE SCALE GENOMIC DNA]</scope>
    <source>
        <strain evidence="4">DSM 17620 / KACC 11465 / NBRC 106392 / GR20-10</strain>
    </source>
</reference>
<accession>G8TB62</accession>
<dbReference type="AlphaFoldDB" id="G8TB62"/>
<name>G8TB62_NIAKG</name>
<feature type="transmembrane region" description="Helical" evidence="2">
    <location>
        <begin position="27"/>
        <end position="45"/>
    </location>
</feature>
<dbReference type="Proteomes" id="UP000005438">
    <property type="component" value="Chromosome"/>
</dbReference>
<keyword evidence="2" id="KW-1133">Transmembrane helix</keyword>
<feature type="region of interest" description="Disordered" evidence="1">
    <location>
        <begin position="1"/>
        <end position="23"/>
    </location>
</feature>
<proteinExistence type="predicted"/>
<keyword evidence="2" id="KW-0812">Transmembrane</keyword>
<evidence type="ECO:0000313" key="4">
    <source>
        <dbReference type="Proteomes" id="UP000005438"/>
    </source>
</evidence>
<evidence type="ECO:0000313" key="3">
    <source>
        <dbReference type="EMBL" id="AEW02445.1"/>
    </source>
</evidence>